<evidence type="ECO:0000256" key="3">
    <source>
        <dbReference type="ARBA" id="ARBA00023014"/>
    </source>
</evidence>
<evidence type="ECO:0000313" key="6">
    <source>
        <dbReference type="Proteomes" id="UP000699975"/>
    </source>
</evidence>
<evidence type="ECO:0000313" key="5">
    <source>
        <dbReference type="EMBL" id="MBV7266932.1"/>
    </source>
</evidence>
<dbReference type="EMBL" id="JAGSPB010000002">
    <property type="protein sequence ID" value="MBV7266932.1"/>
    <property type="molecule type" value="Genomic_DNA"/>
</dbReference>
<comment type="caution">
    <text evidence="5">The sequence shown here is derived from an EMBL/GenBank/DDBJ whole genome shotgun (WGS) entry which is preliminary data.</text>
</comment>
<evidence type="ECO:0000259" key="4">
    <source>
        <dbReference type="SMART" id="SM00729"/>
    </source>
</evidence>
<gene>
    <name evidence="5" type="ORF">KCG45_12135</name>
</gene>
<keyword evidence="2" id="KW-0408">Iron</keyword>
<keyword evidence="1" id="KW-0479">Metal-binding</keyword>
<proteinExistence type="predicted"/>
<accession>A0ABS6SR42</accession>
<dbReference type="Proteomes" id="UP000699975">
    <property type="component" value="Unassembled WGS sequence"/>
</dbReference>
<feature type="domain" description="Elp3/MiaA/NifB-like radical SAM core" evidence="4">
    <location>
        <begin position="79"/>
        <end position="304"/>
    </location>
</feature>
<keyword evidence="6" id="KW-1185">Reference proteome</keyword>
<name>A0ABS6SR42_9SPHN</name>
<dbReference type="InterPro" id="IPR007197">
    <property type="entry name" value="rSAM"/>
</dbReference>
<organism evidence="5 6">
    <name type="scientific">Erythrobacter ani</name>
    <dbReference type="NCBI Taxonomy" id="2827235"/>
    <lineage>
        <taxon>Bacteria</taxon>
        <taxon>Pseudomonadati</taxon>
        <taxon>Pseudomonadota</taxon>
        <taxon>Alphaproteobacteria</taxon>
        <taxon>Sphingomonadales</taxon>
        <taxon>Erythrobacteraceae</taxon>
        <taxon>Erythrobacter/Porphyrobacter group</taxon>
        <taxon>Erythrobacter</taxon>
    </lineage>
</organism>
<dbReference type="PANTHER" id="PTHR43432:SF3">
    <property type="entry name" value="SLR0285 PROTEIN"/>
    <property type="match status" value="1"/>
</dbReference>
<dbReference type="Pfam" id="PF04055">
    <property type="entry name" value="Radical_SAM"/>
    <property type="match status" value="1"/>
</dbReference>
<dbReference type="SFLD" id="SFLDS00029">
    <property type="entry name" value="Radical_SAM"/>
    <property type="match status" value="1"/>
</dbReference>
<sequence>MFLYVRTPPDSEHPDYVAGRGAASAQVPTRFGLASRETDGDWRDHVAALEGPPPKLRTTVTEEKPKTILSFNKSPDVPFDRSINAYRGCEHGCVYCFARPTHAYHDLSPGLDFETQLFAKPGAAKLLRETLAKRKYRPAPIAMGTNTDPYQPIERDYRITRDVLEVCLETRHPVTITTKSDRVTRDLDLLTEMARQDLVAVAISVTTLDPVLSGKLEPRCAAPSKRLVALGQLVEAGVPVHCSVSPIIPAITDEFMEGIIERAAALGVRSAGWIPLRLPHEVAPLFREWLDVHYPDRAGKVMSIVRSIRAGKDNDPNFFSRMNPQGVWADLFRARFRVACKRAGIGTGRKSPKFELDCGQFRPPEVGGQMRLL</sequence>
<dbReference type="CDD" id="cd01335">
    <property type="entry name" value="Radical_SAM"/>
    <property type="match status" value="1"/>
</dbReference>
<keyword evidence="3" id="KW-0411">Iron-sulfur</keyword>
<evidence type="ECO:0000256" key="1">
    <source>
        <dbReference type="ARBA" id="ARBA00022723"/>
    </source>
</evidence>
<evidence type="ECO:0000256" key="2">
    <source>
        <dbReference type="ARBA" id="ARBA00023004"/>
    </source>
</evidence>
<protein>
    <submittedName>
        <fullName evidence="5">PA0069 family radical SAM protein</fullName>
    </submittedName>
</protein>
<reference evidence="5 6" key="1">
    <citation type="submission" date="2021-04" db="EMBL/GenBank/DDBJ databases">
        <authorList>
            <person name="Pira H."/>
            <person name="Risdian C."/>
            <person name="Wink J."/>
        </authorList>
    </citation>
    <scope>NUCLEOTIDE SEQUENCE [LARGE SCALE GENOMIC DNA]</scope>
    <source>
        <strain evidence="5 6">WH131</strain>
    </source>
</reference>
<dbReference type="SMART" id="SM00729">
    <property type="entry name" value="Elp3"/>
    <property type="match status" value="1"/>
</dbReference>
<dbReference type="InterPro" id="IPR040086">
    <property type="entry name" value="MJ0683-like"/>
</dbReference>
<dbReference type="SFLD" id="SFLDG01084">
    <property type="entry name" value="Uncharacterised_Radical_SAM_Su"/>
    <property type="match status" value="1"/>
</dbReference>
<dbReference type="NCBIfam" id="NF033668">
    <property type="entry name" value="rSAM_PA0069"/>
    <property type="match status" value="1"/>
</dbReference>
<dbReference type="PANTHER" id="PTHR43432">
    <property type="entry name" value="SLR0285 PROTEIN"/>
    <property type="match status" value="1"/>
</dbReference>
<dbReference type="InterPro" id="IPR006638">
    <property type="entry name" value="Elp3/MiaA/NifB-like_rSAM"/>
</dbReference>